<dbReference type="AlphaFoldDB" id="A0A6M3X647"/>
<proteinExistence type="predicted"/>
<evidence type="ECO:0000313" key="1">
    <source>
        <dbReference type="EMBL" id="QJB02426.1"/>
    </source>
</evidence>
<reference evidence="2" key="1">
    <citation type="submission" date="2020-03" db="EMBL/GenBank/DDBJ databases">
        <title>The deep terrestrial virosphere.</title>
        <authorList>
            <person name="Holmfeldt K."/>
            <person name="Nilsson E."/>
            <person name="Simone D."/>
            <person name="Lopez-Fernandez M."/>
            <person name="Wu X."/>
            <person name="de Brujin I."/>
            <person name="Lundin D."/>
            <person name="Andersson A."/>
            <person name="Bertilsson S."/>
            <person name="Dopson M."/>
        </authorList>
    </citation>
    <scope>NUCLEOTIDE SEQUENCE</scope>
    <source>
        <strain evidence="2">MM171A02238</strain>
        <strain evidence="1">MM171B01273</strain>
    </source>
</reference>
<dbReference type="EMBL" id="MT143932">
    <property type="protein sequence ID" value="QJH92937.1"/>
    <property type="molecule type" value="Genomic_DNA"/>
</dbReference>
<dbReference type="EMBL" id="MT143783">
    <property type="protein sequence ID" value="QJB02426.1"/>
    <property type="molecule type" value="Genomic_DNA"/>
</dbReference>
<gene>
    <name evidence="2" type="ORF">MM171A02238_0012</name>
    <name evidence="1" type="ORF">MM171B01273_0002</name>
</gene>
<sequence>MRRKQQRSIVVQAVWKKKLMCEKTVPPHSFEVEKIYVLNGIYPFAICPVHYELIPVKITMSK</sequence>
<evidence type="ECO:0000313" key="2">
    <source>
        <dbReference type="EMBL" id="QJH92937.1"/>
    </source>
</evidence>
<protein>
    <submittedName>
        <fullName evidence="2">Uncharacterized protein</fullName>
    </submittedName>
</protein>
<accession>A0A6M3X647</accession>
<organism evidence="2">
    <name type="scientific">viral metagenome</name>
    <dbReference type="NCBI Taxonomy" id="1070528"/>
    <lineage>
        <taxon>unclassified sequences</taxon>
        <taxon>metagenomes</taxon>
        <taxon>organismal metagenomes</taxon>
    </lineage>
</organism>
<name>A0A6M3X647_9ZZZZ</name>